<dbReference type="RefSeq" id="WP_034888930.1">
    <property type="nucleotide sequence ID" value="NZ_JRUQ01000018.1"/>
</dbReference>
<keyword evidence="2" id="KW-1185">Reference proteome</keyword>
<evidence type="ECO:0000313" key="2">
    <source>
        <dbReference type="Proteomes" id="UP000030351"/>
    </source>
</evidence>
<evidence type="ECO:0000313" key="1">
    <source>
        <dbReference type="EMBL" id="KGT95335.1"/>
    </source>
</evidence>
<dbReference type="eggNOG" id="ENOG5033A55">
    <property type="taxonomic scope" value="Bacteria"/>
</dbReference>
<name>A0A0A3Z8Y9_9GAMM</name>
<reference evidence="1 2" key="1">
    <citation type="submission" date="2014-10" db="EMBL/GenBank/DDBJ databases">
        <title>Genome sequence of Erwinia typographi M043b.</title>
        <authorList>
            <person name="Chan K.-G."/>
            <person name="Tan W.-S."/>
        </authorList>
    </citation>
    <scope>NUCLEOTIDE SEQUENCE [LARGE SCALE GENOMIC DNA]</scope>
    <source>
        <strain evidence="1 2">M043b</strain>
    </source>
</reference>
<accession>A0A0A3Z8Y9</accession>
<protein>
    <submittedName>
        <fullName evidence="1">Uncharacterized protein</fullName>
    </submittedName>
</protein>
<proteinExistence type="predicted"/>
<dbReference type="AlphaFoldDB" id="A0A0A3Z8Y9"/>
<organism evidence="1 2">
    <name type="scientific">Erwinia typographi</name>
    <dbReference type="NCBI Taxonomy" id="371042"/>
    <lineage>
        <taxon>Bacteria</taxon>
        <taxon>Pseudomonadati</taxon>
        <taxon>Pseudomonadota</taxon>
        <taxon>Gammaproteobacteria</taxon>
        <taxon>Enterobacterales</taxon>
        <taxon>Erwiniaceae</taxon>
        <taxon>Erwinia</taxon>
    </lineage>
</organism>
<comment type="caution">
    <text evidence="1">The sequence shown here is derived from an EMBL/GenBank/DDBJ whole genome shotgun (WGS) entry which is preliminary data.</text>
</comment>
<dbReference type="EMBL" id="JRUQ01000018">
    <property type="protein sequence ID" value="KGT95335.1"/>
    <property type="molecule type" value="Genomic_DNA"/>
</dbReference>
<gene>
    <name evidence="1" type="ORF">NG99_04785</name>
</gene>
<dbReference type="Proteomes" id="UP000030351">
    <property type="component" value="Unassembled WGS sequence"/>
</dbReference>
<dbReference type="STRING" id="371042.NG99_04785"/>
<dbReference type="OrthoDB" id="9182771at2"/>
<sequence length="157" mass="17702">MYKITTAIILIFISLYSNSMELKLENQNSISINKDGVSRVITVDTMINGYNVNCNGSKIVIWGKPTKINEGNPQDTNVILIELSHNHKEFQKGISEGIFDVEYLKLSNYAYIGSSQGVLMNLSNGKLKGTDVDFDPANDSNFESCNKNKSWYFNRYP</sequence>